<feature type="region of interest" description="Disordered" evidence="7">
    <location>
        <begin position="184"/>
        <end position="237"/>
    </location>
</feature>
<protein>
    <submittedName>
        <fullName evidence="9">NUDIX domain-containing protein</fullName>
    </submittedName>
</protein>
<feature type="compositionally biased region" description="Low complexity" evidence="7">
    <location>
        <begin position="467"/>
        <end position="477"/>
    </location>
</feature>
<evidence type="ECO:0000313" key="10">
    <source>
        <dbReference type="Proteomes" id="UP001150924"/>
    </source>
</evidence>
<evidence type="ECO:0000256" key="2">
    <source>
        <dbReference type="ARBA" id="ARBA00001946"/>
    </source>
</evidence>
<keyword evidence="6" id="KW-0464">Manganese</keyword>
<dbReference type="GO" id="GO:0016818">
    <property type="term" value="F:hydrolase activity, acting on acid anhydrides, in phosphorus-containing anhydrides"/>
    <property type="evidence" value="ECO:0007669"/>
    <property type="project" value="InterPro"/>
</dbReference>
<dbReference type="GO" id="GO:0046872">
    <property type="term" value="F:metal ion binding"/>
    <property type="evidence" value="ECO:0007669"/>
    <property type="project" value="UniProtKB-KW"/>
</dbReference>
<keyword evidence="4" id="KW-0378">Hydrolase</keyword>
<keyword evidence="3" id="KW-0479">Metal-binding</keyword>
<accession>A0A9X3IWP0</accession>
<feature type="domain" description="Nudix hydrolase" evidence="8">
    <location>
        <begin position="11"/>
        <end position="156"/>
    </location>
</feature>
<dbReference type="InterPro" id="IPR039121">
    <property type="entry name" value="NUDT19"/>
</dbReference>
<feature type="compositionally biased region" description="Basic residues" evidence="7">
    <location>
        <begin position="198"/>
        <end position="224"/>
    </location>
</feature>
<dbReference type="InterPro" id="IPR000086">
    <property type="entry name" value="NUDIX_hydrolase_dom"/>
</dbReference>
<evidence type="ECO:0000256" key="4">
    <source>
        <dbReference type="ARBA" id="ARBA00022801"/>
    </source>
</evidence>
<comment type="cofactor">
    <cofactor evidence="1">
        <name>Mn(2+)</name>
        <dbReference type="ChEBI" id="CHEBI:29035"/>
    </cofactor>
</comment>
<sequence>MTLTDPGRLAGVRLAATVVLLRERAAGDPQVFMLRRSAKSPFMPDTLVFPGGAVDPGDGPEGSDAAFDAAARRECREEAGVVLDVHDLHWFDTWLTPTAEPRRYWARFYLARLAEGEAEDAAADGHETHEGRWATPAEILAAWAREEVDLPPPTLCTLMRLADERRAGLLGLPSAAVHEPILPKGLLQPDANGEAQLRHRPAARPRLPRPARRRRPRPRPRRRPAAPPRPRREDLAPVLTLRSWLRGHARSGMSEAAGAKGHVPSDMSLDARARGSVSRDMSPAPSSPVHPDMSKRPSAAVPRDMSPAPSVPVPRTMSQRSSTAVPRDMSPAPSVPVPRTMSQRSSTAVPRDMSPTPSIAVPRTMSQRSSTAVPRDLFQEASNPVPRTMSRLPAAAVPRGRSAAPVPRTMSLRPSSPVPHDMSFAPSSRPSRTVSLRPAAWALALLVACGRSEPERPAPAPAPATEPAPATSAGAAEPPAPATPDERRVLAWLDPDSPAVAYMRLPADLEPEALGELFALPPRALALLRAPLSLESGLAALIGPAAPPPEKWLARDLVVMQPVLARGPYLVRRLLVPRADVEAWLRSGGMEVETVEGLAVWTPGPTAPEAAVGSAPGLAPDLVFPWRLVFLADDLLGASRSPRWATASAR</sequence>
<gene>
    <name evidence="9" type="ORF">OV079_11265</name>
</gene>
<evidence type="ECO:0000256" key="3">
    <source>
        <dbReference type="ARBA" id="ARBA00022723"/>
    </source>
</evidence>
<dbReference type="PANTHER" id="PTHR12318:SF0">
    <property type="entry name" value="ACYL-COENZYME A DIPHOSPHATASE NUDT19"/>
    <property type="match status" value="1"/>
</dbReference>
<evidence type="ECO:0000259" key="8">
    <source>
        <dbReference type="PROSITE" id="PS51462"/>
    </source>
</evidence>
<evidence type="ECO:0000256" key="1">
    <source>
        <dbReference type="ARBA" id="ARBA00001936"/>
    </source>
</evidence>
<keyword evidence="5" id="KW-0460">Magnesium</keyword>
<evidence type="ECO:0000313" key="9">
    <source>
        <dbReference type="EMBL" id="MCY1006130.1"/>
    </source>
</evidence>
<comment type="cofactor">
    <cofactor evidence="2">
        <name>Mg(2+)</name>
        <dbReference type="ChEBI" id="CHEBI:18420"/>
    </cofactor>
</comment>
<dbReference type="PROSITE" id="PS51462">
    <property type="entry name" value="NUDIX"/>
    <property type="match status" value="1"/>
</dbReference>
<name>A0A9X3IWP0_9BACT</name>
<dbReference type="Gene3D" id="3.90.79.10">
    <property type="entry name" value="Nucleoside Triphosphate Pyrophosphohydrolase"/>
    <property type="match status" value="2"/>
</dbReference>
<feature type="compositionally biased region" description="Pro residues" evidence="7">
    <location>
        <begin position="457"/>
        <end position="466"/>
    </location>
</feature>
<comment type="caution">
    <text evidence="9">The sequence shown here is derived from an EMBL/GenBank/DDBJ whole genome shotgun (WGS) entry which is preliminary data.</text>
</comment>
<organism evidence="9 10">
    <name type="scientific">Nannocystis pusilla</name>
    <dbReference type="NCBI Taxonomy" id="889268"/>
    <lineage>
        <taxon>Bacteria</taxon>
        <taxon>Pseudomonadati</taxon>
        <taxon>Myxococcota</taxon>
        <taxon>Polyangia</taxon>
        <taxon>Nannocystales</taxon>
        <taxon>Nannocystaceae</taxon>
        <taxon>Nannocystis</taxon>
    </lineage>
</organism>
<dbReference type="InterPro" id="IPR015797">
    <property type="entry name" value="NUDIX_hydrolase-like_dom_sf"/>
</dbReference>
<feature type="region of interest" description="Disordered" evidence="7">
    <location>
        <begin position="252"/>
        <end position="373"/>
    </location>
</feature>
<evidence type="ECO:0000256" key="5">
    <source>
        <dbReference type="ARBA" id="ARBA00022842"/>
    </source>
</evidence>
<keyword evidence="10" id="KW-1185">Reference proteome</keyword>
<dbReference type="CDD" id="cd18870">
    <property type="entry name" value="NUDIX_AcylCoAdiphos_Nudt19"/>
    <property type="match status" value="1"/>
</dbReference>
<dbReference type="Proteomes" id="UP001150924">
    <property type="component" value="Unassembled WGS sequence"/>
</dbReference>
<dbReference type="PANTHER" id="PTHR12318">
    <property type="entry name" value="TESTOSTERONE-REGULATED PROTEIN RP2"/>
    <property type="match status" value="1"/>
</dbReference>
<dbReference type="Pfam" id="PF00293">
    <property type="entry name" value="NUDIX"/>
    <property type="match status" value="1"/>
</dbReference>
<evidence type="ECO:0000256" key="6">
    <source>
        <dbReference type="ARBA" id="ARBA00023211"/>
    </source>
</evidence>
<reference evidence="9" key="1">
    <citation type="submission" date="2022-11" db="EMBL/GenBank/DDBJ databases">
        <title>Minimal conservation of predation-associated metabolite biosynthetic gene clusters underscores biosynthetic potential of Myxococcota including descriptions for ten novel species: Archangium lansinium sp. nov., Myxococcus landrumus sp. nov., Nannocystis bai.</title>
        <authorList>
            <person name="Ahearne A."/>
            <person name="Stevens C."/>
            <person name="Phillips K."/>
        </authorList>
    </citation>
    <scope>NUCLEOTIDE SEQUENCE</scope>
    <source>
        <strain evidence="9">Na p29</strain>
    </source>
</reference>
<feature type="region of interest" description="Disordered" evidence="7">
    <location>
        <begin position="395"/>
        <end position="432"/>
    </location>
</feature>
<dbReference type="RefSeq" id="WP_267768159.1">
    <property type="nucleotide sequence ID" value="NZ_JAPNKE010000002.1"/>
</dbReference>
<proteinExistence type="predicted"/>
<evidence type="ECO:0000256" key="7">
    <source>
        <dbReference type="SAM" id="MobiDB-lite"/>
    </source>
</evidence>
<dbReference type="AlphaFoldDB" id="A0A9X3IWP0"/>
<dbReference type="EMBL" id="JAPNKE010000002">
    <property type="protein sequence ID" value="MCY1006130.1"/>
    <property type="molecule type" value="Genomic_DNA"/>
</dbReference>
<dbReference type="SUPFAM" id="SSF55811">
    <property type="entry name" value="Nudix"/>
    <property type="match status" value="1"/>
</dbReference>
<feature type="region of interest" description="Disordered" evidence="7">
    <location>
        <begin position="453"/>
        <end position="484"/>
    </location>
</feature>